<name>A0ABQ1SFM1_9FLAO</name>
<dbReference type="Pfam" id="PF13715">
    <property type="entry name" value="CarbopepD_reg_2"/>
    <property type="match status" value="1"/>
</dbReference>
<dbReference type="InterPro" id="IPR008969">
    <property type="entry name" value="CarboxyPept-like_regulatory"/>
</dbReference>
<dbReference type="SUPFAM" id="SSF49464">
    <property type="entry name" value="Carboxypeptidase regulatory domain-like"/>
    <property type="match status" value="1"/>
</dbReference>
<dbReference type="Proteomes" id="UP000599179">
    <property type="component" value="Unassembled WGS sequence"/>
</dbReference>
<evidence type="ECO:0000313" key="1">
    <source>
        <dbReference type="EMBL" id="GGE36046.1"/>
    </source>
</evidence>
<dbReference type="Gene3D" id="2.60.40.1120">
    <property type="entry name" value="Carboxypeptidase-like, regulatory domain"/>
    <property type="match status" value="1"/>
</dbReference>
<evidence type="ECO:0000313" key="2">
    <source>
        <dbReference type="Proteomes" id="UP000599179"/>
    </source>
</evidence>
<comment type="caution">
    <text evidence="1">The sequence shown here is derived from an EMBL/GenBank/DDBJ whole genome shotgun (WGS) entry which is preliminary data.</text>
</comment>
<sequence>MFACSSDNQKVEGEVKDENGKALQEVMVQVMGTDLYTYTNADGYFAINTKSRGNELIFNLEGYKLGRYDVKEDELMQVSLEALPPKMEVEAKVEQDSISY</sequence>
<dbReference type="EMBL" id="BMGM01000006">
    <property type="protein sequence ID" value="GGE36046.1"/>
    <property type="molecule type" value="Genomic_DNA"/>
</dbReference>
<gene>
    <name evidence="1" type="ORF">GCM10010832_15310</name>
</gene>
<proteinExistence type="predicted"/>
<accession>A0ABQ1SFM1</accession>
<protein>
    <recommendedName>
        <fullName evidence="3">Carboxypeptidase regulatory-like domain-containing protein</fullName>
    </recommendedName>
</protein>
<keyword evidence="2" id="KW-1185">Reference proteome</keyword>
<evidence type="ECO:0008006" key="3">
    <source>
        <dbReference type="Google" id="ProtNLM"/>
    </source>
</evidence>
<organism evidence="1 2">
    <name type="scientific">Psychroflexus planctonicus</name>
    <dbReference type="NCBI Taxonomy" id="1526575"/>
    <lineage>
        <taxon>Bacteria</taxon>
        <taxon>Pseudomonadati</taxon>
        <taxon>Bacteroidota</taxon>
        <taxon>Flavobacteriia</taxon>
        <taxon>Flavobacteriales</taxon>
        <taxon>Flavobacteriaceae</taxon>
        <taxon>Psychroflexus</taxon>
    </lineage>
</organism>
<reference evidence="2" key="1">
    <citation type="journal article" date="2019" name="Int. J. Syst. Evol. Microbiol.">
        <title>The Global Catalogue of Microorganisms (GCM) 10K type strain sequencing project: providing services to taxonomists for standard genome sequencing and annotation.</title>
        <authorList>
            <consortium name="The Broad Institute Genomics Platform"/>
            <consortium name="The Broad Institute Genome Sequencing Center for Infectious Disease"/>
            <person name="Wu L."/>
            <person name="Ma J."/>
        </authorList>
    </citation>
    <scope>NUCLEOTIDE SEQUENCE [LARGE SCALE GENOMIC DNA]</scope>
    <source>
        <strain evidence="2">CGMCC 1.12931</strain>
    </source>
</reference>